<evidence type="ECO:0000256" key="3">
    <source>
        <dbReference type="ARBA" id="ARBA00022448"/>
    </source>
</evidence>
<keyword evidence="6 8" id="KW-1133">Transmembrane helix</keyword>
<dbReference type="InterPro" id="IPR011606">
    <property type="entry name" value="Brnchd-chn_aa_trnsp_permease"/>
</dbReference>
<evidence type="ECO:0000256" key="5">
    <source>
        <dbReference type="ARBA" id="ARBA00022692"/>
    </source>
</evidence>
<feature type="transmembrane region" description="Helical" evidence="8">
    <location>
        <begin position="56"/>
        <end position="78"/>
    </location>
</feature>
<dbReference type="Proteomes" id="UP000032279">
    <property type="component" value="Unassembled WGS sequence"/>
</dbReference>
<keyword evidence="5 8" id="KW-0812">Transmembrane</keyword>
<accession>A0A0D0YVM5</accession>
<dbReference type="PANTHER" id="PTHR34979">
    <property type="entry name" value="INNER MEMBRANE PROTEIN YGAZ"/>
    <property type="match status" value="1"/>
</dbReference>
<dbReference type="PANTHER" id="PTHR34979:SF1">
    <property type="entry name" value="INNER MEMBRANE PROTEIN YGAZ"/>
    <property type="match status" value="1"/>
</dbReference>
<evidence type="ECO:0000256" key="1">
    <source>
        <dbReference type="ARBA" id="ARBA00004651"/>
    </source>
</evidence>
<reference evidence="9 10" key="1">
    <citation type="submission" date="2013-08" db="EMBL/GenBank/DDBJ databases">
        <title>Lactobacillus wasatchii sp. WDC04, a late gas producing bacteria isolated from aged chedder cheese.</title>
        <authorList>
            <person name="Oberg C.J."/>
            <person name="Culumber M."/>
            <person name="McMahon D.J."/>
            <person name="Broadbent J.R."/>
            <person name="Oberg T.S."/>
            <person name="Ortaki F."/>
        </authorList>
    </citation>
    <scope>NUCLEOTIDE SEQUENCE [LARGE SCALE GENOMIC DNA]</scope>
    <source>
        <strain evidence="9 10">WDC04</strain>
    </source>
</reference>
<proteinExistence type="inferred from homology"/>
<feature type="transmembrane region" description="Helical" evidence="8">
    <location>
        <begin position="214"/>
        <end position="230"/>
    </location>
</feature>
<feature type="transmembrane region" description="Helical" evidence="8">
    <location>
        <begin position="130"/>
        <end position="150"/>
    </location>
</feature>
<evidence type="ECO:0000256" key="8">
    <source>
        <dbReference type="SAM" id="Phobius"/>
    </source>
</evidence>
<dbReference type="GO" id="GO:0005886">
    <property type="term" value="C:plasma membrane"/>
    <property type="evidence" value="ECO:0007669"/>
    <property type="project" value="UniProtKB-SubCell"/>
</dbReference>
<keyword evidence="10" id="KW-1185">Reference proteome</keyword>
<evidence type="ECO:0000313" key="9">
    <source>
        <dbReference type="EMBL" id="KIS03329.1"/>
    </source>
</evidence>
<feature type="transmembrane region" description="Helical" evidence="8">
    <location>
        <begin position="191"/>
        <end position="208"/>
    </location>
</feature>
<dbReference type="OrthoDB" id="3177005at2"/>
<dbReference type="EMBL" id="AWTT01000023">
    <property type="protein sequence ID" value="KIS03329.1"/>
    <property type="molecule type" value="Genomic_DNA"/>
</dbReference>
<evidence type="ECO:0000256" key="4">
    <source>
        <dbReference type="ARBA" id="ARBA00022475"/>
    </source>
</evidence>
<name>A0A0D0YVM5_9LACO</name>
<evidence type="ECO:0000256" key="6">
    <source>
        <dbReference type="ARBA" id="ARBA00022989"/>
    </source>
</evidence>
<feature type="transmembrane region" description="Helical" evidence="8">
    <location>
        <begin position="162"/>
        <end position="179"/>
    </location>
</feature>
<keyword evidence="3" id="KW-0813">Transport</keyword>
<dbReference type="GO" id="GO:1903785">
    <property type="term" value="P:L-valine transmembrane transport"/>
    <property type="evidence" value="ECO:0007669"/>
    <property type="project" value="TreeGrafter"/>
</dbReference>
<comment type="subcellular location">
    <subcellularLocation>
        <location evidence="1">Cell membrane</location>
        <topology evidence="1">Multi-pass membrane protein</topology>
    </subcellularLocation>
</comment>
<comment type="caution">
    <text evidence="9">The sequence shown here is derived from an EMBL/GenBank/DDBJ whole genome shotgun (WGS) entry which is preliminary data.</text>
</comment>
<gene>
    <name evidence="9" type="ORF">WDC_1086</name>
</gene>
<evidence type="ECO:0000256" key="2">
    <source>
        <dbReference type="ARBA" id="ARBA00010735"/>
    </source>
</evidence>
<comment type="similarity">
    <text evidence="2">Belongs to the AzlC family.</text>
</comment>
<keyword evidence="7 8" id="KW-0472">Membrane</keyword>
<feature type="transmembrane region" description="Helical" evidence="8">
    <location>
        <begin position="21"/>
        <end position="50"/>
    </location>
</feature>
<evidence type="ECO:0000256" key="7">
    <source>
        <dbReference type="ARBA" id="ARBA00023136"/>
    </source>
</evidence>
<protein>
    <submittedName>
        <fullName evidence="9">Uncharacterized protein</fullName>
    </submittedName>
</protein>
<keyword evidence="4" id="KW-1003">Cell membrane</keyword>
<dbReference type="STRING" id="1335616.WDC_1086"/>
<dbReference type="PATRIC" id="fig|1335616.4.peg.1090"/>
<dbReference type="AlphaFoldDB" id="A0A0D0YVM5"/>
<organism evidence="9 10">
    <name type="scientific">Paucilactobacillus wasatchensis</name>
    <dbReference type="NCBI Taxonomy" id="1335616"/>
    <lineage>
        <taxon>Bacteria</taxon>
        <taxon>Bacillati</taxon>
        <taxon>Bacillota</taxon>
        <taxon>Bacilli</taxon>
        <taxon>Lactobacillales</taxon>
        <taxon>Lactobacillaceae</taxon>
        <taxon>Paucilactobacillus</taxon>
    </lineage>
</organism>
<dbReference type="RefSeq" id="WP_044010832.1">
    <property type="nucleotide sequence ID" value="NZ_AWTT01000023.1"/>
</dbReference>
<dbReference type="Pfam" id="PF03591">
    <property type="entry name" value="AzlC"/>
    <property type="match status" value="1"/>
</dbReference>
<evidence type="ECO:0000313" key="10">
    <source>
        <dbReference type="Proteomes" id="UP000032279"/>
    </source>
</evidence>
<sequence length="234" mass="25507">MNDDLTIKTAIKDVIPTLFGYIGVGLAYGVVAQTAHLGILTITLLCLIVYAGSAQFAITSMFVSASPISAIILSTFLINSRMILMSTSMAQHFKHDSLRQNIAIGTLITDETFALGMNKASMTKGKLTPAWFNTANVIAYIVWWLAYVVGALAGKLITNPESFGLDFAVVAMFIGLLYLQMIGDRRRKLRVQLEVILLVVIAMFVLGRFLNPEIALLLATIIGCLGGMAVEEWR</sequence>